<sequence>MGRCQRLSHIARKIPSTDTSSRWTWSIPNHYNTTRTRICHYGPRARLPNRGSKQRKLLTTLEAKHNNVFSSILLLTGTVQAYLERISMQVSKIFIATVSREHTVSFRTDQSACHVSSNPRTSIRLRG</sequence>
<reference evidence="1 2" key="1">
    <citation type="submission" date="2020-02" db="EMBL/GenBank/DDBJ databases">
        <authorList>
            <person name="Ferguson B K."/>
        </authorList>
    </citation>
    <scope>NUCLEOTIDE SEQUENCE [LARGE SCALE GENOMIC DNA]</scope>
</reference>
<protein>
    <submittedName>
        <fullName evidence="1">Uncharacterized protein</fullName>
    </submittedName>
</protein>
<gene>
    <name evidence="1" type="ORF">TBRA_LOCUS14535</name>
</gene>
<dbReference type="Proteomes" id="UP000479190">
    <property type="component" value="Unassembled WGS sequence"/>
</dbReference>
<organism evidence="1 2">
    <name type="scientific">Trichogramma brassicae</name>
    <dbReference type="NCBI Taxonomy" id="86971"/>
    <lineage>
        <taxon>Eukaryota</taxon>
        <taxon>Metazoa</taxon>
        <taxon>Ecdysozoa</taxon>
        <taxon>Arthropoda</taxon>
        <taxon>Hexapoda</taxon>
        <taxon>Insecta</taxon>
        <taxon>Pterygota</taxon>
        <taxon>Neoptera</taxon>
        <taxon>Endopterygota</taxon>
        <taxon>Hymenoptera</taxon>
        <taxon>Apocrita</taxon>
        <taxon>Proctotrupomorpha</taxon>
        <taxon>Chalcidoidea</taxon>
        <taxon>Trichogrammatidae</taxon>
        <taxon>Trichogramma</taxon>
    </lineage>
</organism>
<accession>A0A6H5J2J3</accession>
<dbReference type="EMBL" id="CADCXV010001248">
    <property type="protein sequence ID" value="CAB0042947.1"/>
    <property type="molecule type" value="Genomic_DNA"/>
</dbReference>
<keyword evidence="2" id="KW-1185">Reference proteome</keyword>
<evidence type="ECO:0000313" key="1">
    <source>
        <dbReference type="EMBL" id="CAB0042947.1"/>
    </source>
</evidence>
<name>A0A6H5J2J3_9HYME</name>
<dbReference type="AlphaFoldDB" id="A0A6H5J2J3"/>
<evidence type="ECO:0000313" key="2">
    <source>
        <dbReference type="Proteomes" id="UP000479190"/>
    </source>
</evidence>
<proteinExistence type="predicted"/>